<protein>
    <recommendedName>
        <fullName evidence="5">Peptidase S53 domain-containing protein</fullName>
    </recommendedName>
</protein>
<dbReference type="SUPFAM" id="SSF117281">
    <property type="entry name" value="Kelch motif"/>
    <property type="match status" value="2"/>
</dbReference>
<dbReference type="InterPro" id="IPR036852">
    <property type="entry name" value="Peptidase_S8/S53_dom_sf"/>
</dbReference>
<dbReference type="GO" id="GO:0004252">
    <property type="term" value="F:serine-type endopeptidase activity"/>
    <property type="evidence" value="ECO:0007669"/>
    <property type="project" value="InterPro"/>
</dbReference>
<feature type="chain" id="PRO_5031443542" description="Peptidase S53 domain-containing protein" evidence="4">
    <location>
        <begin position="38"/>
        <end position="1373"/>
    </location>
</feature>
<evidence type="ECO:0000313" key="6">
    <source>
        <dbReference type="EMBL" id="BCJ36930.1"/>
    </source>
</evidence>
<dbReference type="CDD" id="cd04056">
    <property type="entry name" value="Peptidases_S53"/>
    <property type="match status" value="1"/>
</dbReference>
<keyword evidence="7" id="KW-1185">Reference proteome</keyword>
<dbReference type="InterPro" id="IPR023828">
    <property type="entry name" value="Peptidase_S8_Ser-AS"/>
</dbReference>
<organism evidence="6 7">
    <name type="scientific">Actinocatenispora thailandica</name>
    <dbReference type="NCBI Taxonomy" id="227318"/>
    <lineage>
        <taxon>Bacteria</taxon>
        <taxon>Bacillati</taxon>
        <taxon>Actinomycetota</taxon>
        <taxon>Actinomycetes</taxon>
        <taxon>Micromonosporales</taxon>
        <taxon>Micromonosporaceae</taxon>
        <taxon>Actinocatenispora</taxon>
    </lineage>
</organism>
<name>A0A7R7DS75_9ACTN</name>
<dbReference type="InterPro" id="IPR030400">
    <property type="entry name" value="Sedolisin_dom"/>
</dbReference>
<dbReference type="KEGG" id="atl:Athai_44330"/>
<proteinExistence type="predicted"/>
<dbReference type="InterPro" id="IPR013320">
    <property type="entry name" value="ConA-like_dom_sf"/>
</dbReference>
<gene>
    <name evidence="6" type="ORF">Athai_44330</name>
</gene>
<evidence type="ECO:0000256" key="1">
    <source>
        <dbReference type="ARBA" id="ARBA00022670"/>
    </source>
</evidence>
<accession>A0A7R7DS75</accession>
<evidence type="ECO:0000256" key="4">
    <source>
        <dbReference type="SAM" id="SignalP"/>
    </source>
</evidence>
<evidence type="ECO:0000313" key="7">
    <source>
        <dbReference type="Proteomes" id="UP000611640"/>
    </source>
</evidence>
<evidence type="ECO:0000256" key="3">
    <source>
        <dbReference type="ARBA" id="ARBA00022825"/>
    </source>
</evidence>
<keyword evidence="3" id="KW-0720">Serine protease</keyword>
<dbReference type="Pfam" id="PF01344">
    <property type="entry name" value="Kelch_1"/>
    <property type="match status" value="3"/>
</dbReference>
<dbReference type="SUPFAM" id="SSF49464">
    <property type="entry name" value="Carboxypeptidase regulatory domain-like"/>
    <property type="match status" value="3"/>
</dbReference>
<feature type="signal peptide" evidence="4">
    <location>
        <begin position="1"/>
        <end position="37"/>
    </location>
</feature>
<dbReference type="PROSITE" id="PS51695">
    <property type="entry name" value="SEDOLISIN"/>
    <property type="match status" value="1"/>
</dbReference>
<keyword evidence="2" id="KW-0378">Hydrolase</keyword>
<evidence type="ECO:0000259" key="5">
    <source>
        <dbReference type="PROSITE" id="PS51695"/>
    </source>
</evidence>
<dbReference type="Gene3D" id="2.60.120.200">
    <property type="match status" value="1"/>
</dbReference>
<reference evidence="6 7" key="1">
    <citation type="submission" date="2020-08" db="EMBL/GenBank/DDBJ databases">
        <title>Whole genome shotgun sequence of Actinocatenispora thailandica NBRC 105041.</title>
        <authorList>
            <person name="Komaki H."/>
            <person name="Tamura T."/>
        </authorList>
    </citation>
    <scope>NUCLEOTIDE SEQUENCE [LARGE SCALE GENOMIC DNA]</scope>
    <source>
        <strain evidence="6 7">NBRC 105041</strain>
    </source>
</reference>
<dbReference type="GO" id="GO:0006508">
    <property type="term" value="P:proteolysis"/>
    <property type="evidence" value="ECO:0007669"/>
    <property type="project" value="UniProtKB-KW"/>
</dbReference>
<dbReference type="SMART" id="SM00612">
    <property type="entry name" value="Kelch"/>
    <property type="match status" value="5"/>
</dbReference>
<dbReference type="Gene3D" id="2.60.40.1120">
    <property type="entry name" value="Carboxypeptidase-like, regulatory domain"/>
    <property type="match status" value="4"/>
</dbReference>
<dbReference type="PANTHER" id="PTHR45632:SF14">
    <property type="entry name" value="KELCH-LIKE PROTEIN 33"/>
    <property type="match status" value="1"/>
</dbReference>
<dbReference type="InterPro" id="IPR006652">
    <property type="entry name" value="Kelch_1"/>
</dbReference>
<dbReference type="Pfam" id="PF13620">
    <property type="entry name" value="CarboxypepD_reg"/>
    <property type="match status" value="2"/>
</dbReference>
<dbReference type="RefSeq" id="WP_203963215.1">
    <property type="nucleotide sequence ID" value="NZ_AP023355.1"/>
</dbReference>
<dbReference type="SUPFAM" id="SSF52743">
    <property type="entry name" value="Subtilisin-like"/>
    <property type="match status" value="1"/>
</dbReference>
<sequence>MQGTRTLRRWARTGRYGLALAVAVGAGLGMAQAPSFAAPADDLSASQPNTERVCAPAKVGEYTCFSLRRTDVAGAKGIQPNATPSGYGPGDLRSAYQLPADGGAGATVAIVDAYDDPNAEADLAVYRQQYGLPACTTADGCFSKIDQRGGTSLPQADSGWAGEISLDLDMVSAVAPNAHILLVEADSASFEDLGAAVNTAVAAGVKYVSNSYGTGYDATPGSGESQDELTYEQQYYNHPGVAITASSGDSSYGVSFPAASQYVTSVGGTSLTRDSSSRGWSESVWHNSYGGAGSGCSQYEPKPSFQSDTACDQRTVADVAAVADPATGVAVYNSYQAAGWAQYGGTSASAPIIAGVYADAGSPVAGSYPNSYPYAKARALNDVTTGTNGACSNYLCQAGAGYDGPTGLGTPNGLAAFRSGAQGTVSGTVTSAKSGAAVAGATIKVGDDQATSGADGSYSLAVPPGSYDAVAAAYGYQSKTTAVTVTATGTVTADFALAPLAAHTVSGTVTDGGGNDWPLYAKITVDGVPGGPVYTDPYTGKYSIRLPTGHDYTLHVAAQQTGYRAVTSAVRLGDADVHRDLSVQPDVSQCAAPGYAKKYDGSTQTFDATTAPDGWTVTDATGGGAWRFDDPGKRTNTTGGSGGFAVIDSAYAGSSKTQDTALVSPVLDMSGNDSPVITFDTYYRPYFTQAATVDVSIDGGSTWTTAWQKKTGTVSGRQQALLPTAANQSDVQVRFRFRGSYGWWWEVDDVFLGRAYCDPQHGGLVAGQVLDANTGDGVDSASVVDDDQPSQTASTVDAPGLGAGFYWMYYPQTGSHSISASRVNYHAATDTVSVTPNDVTRADLTLTAGRITVDKQSVKKTVAWGGSASGAVTVTNTGDQPATIRLGEQAGGFQPQAATTEAPKQVVKATVSPLRHTGKTGKFTAGAPAAAPAAGDAWTPIADVPTNVQDNAVGVYDGLVYSAFGYSGGADLDSMYAYDPVQGSWRKLASAADVREGLPAHGFIDGKFYAVGGWGAKGAPDTKLEIYDPKTDSWSTGATAPKAFAGAGSAVLNGKLYSVGGCNSATCGQTTVMVYDPAKNSWSQAADYPEGTSWASCGSIAGKLYCAGGLGSGPTTHSYGYDPTSDSWTRIADLPLPLFGSAYAAANGRLLVSGGASTSTVTNQGFAYNPQDDTWSALPNANQATYRGGSAAGLYRIGGNAGGPTPVSSAALLPGYGQADASDVSWLSMSVGRVTLAPGQSKKVRLAFDASVGQINQPGTYRGTVEVVSDTPYEDASVTVAMKVQPPTTWGRFSGTVSGPDGTPLAGVVVQIDSWAASYVVITDSAGHYQLWLDYRSSPVTVIYAKDGYRPQVRTVTIEQGKTVEVDVTLAKG</sequence>
<feature type="domain" description="Peptidase S53" evidence="5">
    <location>
        <begin position="77"/>
        <end position="423"/>
    </location>
</feature>
<dbReference type="EMBL" id="AP023355">
    <property type="protein sequence ID" value="BCJ36930.1"/>
    <property type="molecule type" value="Genomic_DNA"/>
</dbReference>
<evidence type="ECO:0000256" key="2">
    <source>
        <dbReference type="ARBA" id="ARBA00022801"/>
    </source>
</evidence>
<dbReference type="SUPFAM" id="SSF49899">
    <property type="entry name" value="Concanavalin A-like lectins/glucanases"/>
    <property type="match status" value="1"/>
</dbReference>
<dbReference type="InterPro" id="IPR015915">
    <property type="entry name" value="Kelch-typ_b-propeller"/>
</dbReference>
<dbReference type="Gene3D" id="3.40.50.200">
    <property type="entry name" value="Peptidase S8/S53 domain"/>
    <property type="match status" value="1"/>
</dbReference>
<dbReference type="InterPro" id="IPR008969">
    <property type="entry name" value="CarboxyPept-like_regulatory"/>
</dbReference>
<dbReference type="Gene3D" id="2.120.10.80">
    <property type="entry name" value="Kelch-type beta propeller"/>
    <property type="match status" value="2"/>
</dbReference>
<keyword evidence="1" id="KW-0645">Protease</keyword>
<keyword evidence="4" id="KW-0732">Signal</keyword>
<dbReference type="PROSITE" id="PS00138">
    <property type="entry name" value="SUBTILASE_SER"/>
    <property type="match status" value="1"/>
</dbReference>
<dbReference type="Proteomes" id="UP000611640">
    <property type="component" value="Chromosome"/>
</dbReference>
<dbReference type="PANTHER" id="PTHR45632">
    <property type="entry name" value="LD33804P"/>
    <property type="match status" value="1"/>
</dbReference>